<accession>A0AAJ0AUR2</accession>
<dbReference type="RefSeq" id="XP_060434433.1">
    <property type="nucleotide sequence ID" value="XM_060566652.1"/>
</dbReference>
<keyword evidence="3" id="KW-1185">Reference proteome</keyword>
<dbReference type="Proteomes" id="UP001224890">
    <property type="component" value="Unassembled WGS sequence"/>
</dbReference>
<evidence type="ECO:0000256" key="1">
    <source>
        <dbReference type="SAM" id="MobiDB-lite"/>
    </source>
</evidence>
<proteinExistence type="predicted"/>
<evidence type="ECO:0000313" key="3">
    <source>
        <dbReference type="Proteomes" id="UP001224890"/>
    </source>
</evidence>
<evidence type="ECO:0000313" key="2">
    <source>
        <dbReference type="EMBL" id="KAK1690738.1"/>
    </source>
</evidence>
<name>A0AAJ0AUR2_9PEZI</name>
<organism evidence="2 3">
    <name type="scientific">Colletotrichum godetiae</name>
    <dbReference type="NCBI Taxonomy" id="1209918"/>
    <lineage>
        <taxon>Eukaryota</taxon>
        <taxon>Fungi</taxon>
        <taxon>Dikarya</taxon>
        <taxon>Ascomycota</taxon>
        <taxon>Pezizomycotina</taxon>
        <taxon>Sordariomycetes</taxon>
        <taxon>Hypocreomycetidae</taxon>
        <taxon>Glomerellales</taxon>
        <taxon>Glomerellaceae</taxon>
        <taxon>Colletotrichum</taxon>
        <taxon>Colletotrichum acutatum species complex</taxon>
    </lineage>
</organism>
<protein>
    <submittedName>
        <fullName evidence="2">Uncharacterized protein</fullName>
    </submittedName>
</protein>
<feature type="region of interest" description="Disordered" evidence="1">
    <location>
        <begin position="1"/>
        <end position="29"/>
    </location>
</feature>
<dbReference type="EMBL" id="JAHMHR010000005">
    <property type="protein sequence ID" value="KAK1690738.1"/>
    <property type="molecule type" value="Genomic_DNA"/>
</dbReference>
<dbReference type="AlphaFoldDB" id="A0AAJ0AUR2"/>
<comment type="caution">
    <text evidence="2">The sequence shown here is derived from an EMBL/GenBank/DDBJ whole genome shotgun (WGS) entry which is preliminary data.</text>
</comment>
<dbReference type="GeneID" id="85451178"/>
<gene>
    <name evidence="2" type="ORF">BDP55DRAFT_305221</name>
</gene>
<sequence>MSRQFDGYKTPSSPSGVPDKDAPRSTHPIIHSYLRRHHTVPVTSLHHTQSTPSNAALASFQHYPSFYGKNYGIHTTIIRSTQLNVRLLPSKNQYSRQRNPAPTPSASLSDCQLETHNPSQPSFQRQP</sequence>
<feature type="region of interest" description="Disordered" evidence="1">
    <location>
        <begin position="89"/>
        <end position="127"/>
    </location>
</feature>
<reference evidence="2" key="1">
    <citation type="submission" date="2021-06" db="EMBL/GenBank/DDBJ databases">
        <title>Comparative genomics, transcriptomics and evolutionary studies reveal genomic signatures of adaptation to plant cell wall in hemibiotrophic fungi.</title>
        <authorList>
            <consortium name="DOE Joint Genome Institute"/>
            <person name="Baroncelli R."/>
            <person name="Diaz J.F."/>
            <person name="Benocci T."/>
            <person name="Peng M."/>
            <person name="Battaglia E."/>
            <person name="Haridas S."/>
            <person name="Andreopoulos W."/>
            <person name="Labutti K."/>
            <person name="Pangilinan J."/>
            <person name="Floch G.L."/>
            <person name="Makela M.R."/>
            <person name="Henrissat B."/>
            <person name="Grigoriev I.V."/>
            <person name="Crouch J.A."/>
            <person name="De Vries R.P."/>
            <person name="Sukno S.A."/>
            <person name="Thon M.R."/>
        </authorList>
    </citation>
    <scope>NUCLEOTIDE SEQUENCE</scope>
    <source>
        <strain evidence="2">CBS 193.32</strain>
    </source>
</reference>